<dbReference type="PRINTS" id="PR00463">
    <property type="entry name" value="EP450I"/>
</dbReference>
<keyword evidence="10" id="KW-0472">Membrane</keyword>
<proteinExistence type="inferred from homology"/>
<dbReference type="InterPro" id="IPR001128">
    <property type="entry name" value="Cyt_P450"/>
</dbReference>
<evidence type="ECO:0000256" key="5">
    <source>
        <dbReference type="ARBA" id="ARBA00023002"/>
    </source>
</evidence>
<comment type="cofactor">
    <cofactor evidence="1 8">
        <name>heme</name>
        <dbReference type="ChEBI" id="CHEBI:30413"/>
    </cofactor>
</comment>
<keyword evidence="6 8" id="KW-0408">Iron</keyword>
<evidence type="ECO:0000256" key="10">
    <source>
        <dbReference type="SAM" id="Phobius"/>
    </source>
</evidence>
<comment type="similarity">
    <text evidence="2 9">Belongs to the cytochrome P450 family.</text>
</comment>
<dbReference type="PROSITE" id="PS00086">
    <property type="entry name" value="CYTOCHROME_P450"/>
    <property type="match status" value="1"/>
</dbReference>
<keyword evidence="5 9" id="KW-0560">Oxidoreductase</keyword>
<evidence type="ECO:0000256" key="3">
    <source>
        <dbReference type="ARBA" id="ARBA00022617"/>
    </source>
</evidence>
<dbReference type="OrthoDB" id="1470350at2759"/>
<evidence type="ECO:0000256" key="4">
    <source>
        <dbReference type="ARBA" id="ARBA00022723"/>
    </source>
</evidence>
<dbReference type="PANTHER" id="PTHR24305">
    <property type="entry name" value="CYTOCHROME P450"/>
    <property type="match status" value="1"/>
</dbReference>
<keyword evidence="12" id="KW-1185">Reference proteome</keyword>
<organism evidence="11 12">
    <name type="scientific">Penicillium freii</name>
    <dbReference type="NCBI Taxonomy" id="48697"/>
    <lineage>
        <taxon>Eukaryota</taxon>
        <taxon>Fungi</taxon>
        <taxon>Dikarya</taxon>
        <taxon>Ascomycota</taxon>
        <taxon>Pezizomycotina</taxon>
        <taxon>Eurotiomycetes</taxon>
        <taxon>Eurotiomycetidae</taxon>
        <taxon>Eurotiales</taxon>
        <taxon>Aspergillaceae</taxon>
        <taxon>Penicillium</taxon>
    </lineage>
</organism>
<dbReference type="GO" id="GO:0016705">
    <property type="term" value="F:oxidoreductase activity, acting on paired donors, with incorporation or reduction of molecular oxygen"/>
    <property type="evidence" value="ECO:0007669"/>
    <property type="project" value="InterPro"/>
</dbReference>
<keyword evidence="10" id="KW-0812">Transmembrane</keyword>
<name>A0A101MF15_PENFR</name>
<evidence type="ECO:0000256" key="9">
    <source>
        <dbReference type="RuleBase" id="RU000461"/>
    </source>
</evidence>
<sequence length="499" mass="57413">MLQERIWLSLALIAICSRFIWRLFFHPLSRFPGPKIAAISNLPYVKWSLNGELHTKIKELHDRYGDVIRIRPNALTYRSSQAWTDIYSHRKAGKPSFDKDPDFYIASSSGGKANLINSNNEDHSRQKRLLTHAFSERSLREQEDLIVGYVDLFICQLDRYAIGNSNSQQDALDLVHWLNFLTFDIIGDLAFGEPFGCLKDSEYHPWVSTMFQSIKTGAFLRALSIYPIVAFLIRKAMPKRLIQKRIQHYQLSKERVNRRIETKTSRPDFISYILRYNDERTMDISEIQTNAALIIQAGSETTATALAACNYYLMKNRDCYSKLTEEIRASFSSEEDITFLSVAKLPFLHAVIEEGLRMYPPSPAIGPRVVPKGGALVCGEVLPENTSVSVAHYSAFRGASNFEEPNSFLPQRWLQQDNQSRFSNDKGEALQPFSMGPRACIGRNLAYAEMRLILCKLFWNFDMDLDSRSNNWDKAKSYIVWQNKPLWVHLQRARHLSES</sequence>
<dbReference type="STRING" id="48697.A0A101MF15"/>
<dbReference type="SUPFAM" id="SSF48264">
    <property type="entry name" value="Cytochrome P450"/>
    <property type="match status" value="1"/>
</dbReference>
<dbReference type="GO" id="GO:0004497">
    <property type="term" value="F:monooxygenase activity"/>
    <property type="evidence" value="ECO:0007669"/>
    <property type="project" value="UniProtKB-KW"/>
</dbReference>
<accession>A0A101MF15</accession>
<keyword evidence="4 8" id="KW-0479">Metal-binding</keyword>
<evidence type="ECO:0000313" key="12">
    <source>
        <dbReference type="Proteomes" id="UP000055045"/>
    </source>
</evidence>
<dbReference type="GO" id="GO:0020037">
    <property type="term" value="F:heme binding"/>
    <property type="evidence" value="ECO:0007669"/>
    <property type="project" value="InterPro"/>
</dbReference>
<evidence type="ECO:0000256" key="6">
    <source>
        <dbReference type="ARBA" id="ARBA00023004"/>
    </source>
</evidence>
<evidence type="ECO:0000256" key="7">
    <source>
        <dbReference type="ARBA" id="ARBA00023033"/>
    </source>
</evidence>
<dbReference type="Proteomes" id="UP000055045">
    <property type="component" value="Unassembled WGS sequence"/>
</dbReference>
<dbReference type="InterPro" id="IPR002401">
    <property type="entry name" value="Cyt_P450_E_grp-I"/>
</dbReference>
<dbReference type="EMBL" id="LLXE01000228">
    <property type="protein sequence ID" value="KUM59367.1"/>
    <property type="molecule type" value="Genomic_DNA"/>
</dbReference>
<feature type="transmembrane region" description="Helical" evidence="10">
    <location>
        <begin position="6"/>
        <end position="25"/>
    </location>
</feature>
<comment type="caution">
    <text evidence="11">The sequence shown here is derived from an EMBL/GenBank/DDBJ whole genome shotgun (WGS) entry which is preliminary data.</text>
</comment>
<evidence type="ECO:0000256" key="2">
    <source>
        <dbReference type="ARBA" id="ARBA00010617"/>
    </source>
</evidence>
<keyword evidence="10" id="KW-1133">Transmembrane helix</keyword>
<dbReference type="PANTHER" id="PTHR24305:SF210">
    <property type="entry name" value="CYTOCHROME P450 MONOOXYGENASE ASQL-RELATED"/>
    <property type="match status" value="1"/>
</dbReference>
<dbReference type="PRINTS" id="PR00385">
    <property type="entry name" value="P450"/>
</dbReference>
<dbReference type="InterPro" id="IPR036396">
    <property type="entry name" value="Cyt_P450_sf"/>
</dbReference>
<dbReference type="Gene3D" id="1.10.630.10">
    <property type="entry name" value="Cytochrome P450"/>
    <property type="match status" value="1"/>
</dbReference>
<gene>
    <name evidence="11" type="ORF">ACN42_g7769</name>
</gene>
<keyword evidence="3 8" id="KW-0349">Heme</keyword>
<dbReference type="Pfam" id="PF00067">
    <property type="entry name" value="p450"/>
    <property type="match status" value="1"/>
</dbReference>
<dbReference type="GO" id="GO:0005506">
    <property type="term" value="F:iron ion binding"/>
    <property type="evidence" value="ECO:0007669"/>
    <property type="project" value="InterPro"/>
</dbReference>
<dbReference type="FunFam" id="1.10.630.10:FF:000047">
    <property type="entry name" value="Cytochrome P450 monooxygenase"/>
    <property type="match status" value="1"/>
</dbReference>
<dbReference type="InterPro" id="IPR017972">
    <property type="entry name" value="Cyt_P450_CS"/>
</dbReference>
<dbReference type="AlphaFoldDB" id="A0A101MF15"/>
<dbReference type="GO" id="GO:0043386">
    <property type="term" value="P:mycotoxin biosynthetic process"/>
    <property type="evidence" value="ECO:0007669"/>
    <property type="project" value="UniProtKB-ARBA"/>
</dbReference>
<protein>
    <submittedName>
        <fullName evidence="11">Uncharacterized protein</fullName>
    </submittedName>
</protein>
<feature type="binding site" description="axial binding residue" evidence="8">
    <location>
        <position position="440"/>
    </location>
    <ligand>
        <name>heme</name>
        <dbReference type="ChEBI" id="CHEBI:30413"/>
    </ligand>
    <ligandPart>
        <name>Fe</name>
        <dbReference type="ChEBI" id="CHEBI:18248"/>
    </ligandPart>
</feature>
<evidence type="ECO:0000256" key="1">
    <source>
        <dbReference type="ARBA" id="ARBA00001971"/>
    </source>
</evidence>
<keyword evidence="7 9" id="KW-0503">Monooxygenase</keyword>
<dbReference type="CDD" id="cd11058">
    <property type="entry name" value="CYP60B-like"/>
    <property type="match status" value="1"/>
</dbReference>
<dbReference type="InterPro" id="IPR050121">
    <property type="entry name" value="Cytochrome_P450_monoxygenase"/>
</dbReference>
<evidence type="ECO:0000313" key="11">
    <source>
        <dbReference type="EMBL" id="KUM59367.1"/>
    </source>
</evidence>
<reference evidence="11 12" key="1">
    <citation type="submission" date="2015-10" db="EMBL/GenBank/DDBJ databases">
        <title>Genome sequencing of Penicillium freii.</title>
        <authorList>
            <person name="Nguyen H.D."/>
            <person name="Visagie C.M."/>
            <person name="Seifert K.A."/>
        </authorList>
    </citation>
    <scope>NUCLEOTIDE SEQUENCE [LARGE SCALE GENOMIC DNA]</scope>
    <source>
        <strain evidence="11 12">DAOM 242723</strain>
    </source>
</reference>
<evidence type="ECO:0000256" key="8">
    <source>
        <dbReference type="PIRSR" id="PIRSR602401-1"/>
    </source>
</evidence>